<keyword evidence="5" id="KW-0256">Endoplasmic reticulum</keyword>
<dbReference type="OrthoDB" id="541710at2759"/>
<keyword evidence="5" id="KW-0560">Oxidoreductase</keyword>
<dbReference type="AlphaFoldDB" id="A0A4S2MPZ6"/>
<dbReference type="PANTHER" id="PTHR14624:SF0">
    <property type="entry name" value="POLYPRENOL REDUCTASE"/>
    <property type="match status" value="1"/>
</dbReference>
<dbReference type="FunCoup" id="A0A4S2MPZ6">
    <property type="interactions" value="345"/>
</dbReference>
<evidence type="ECO:0000256" key="5">
    <source>
        <dbReference type="RuleBase" id="RU367081"/>
    </source>
</evidence>
<evidence type="ECO:0000256" key="2">
    <source>
        <dbReference type="ARBA" id="ARBA00022692"/>
    </source>
</evidence>
<comment type="pathway">
    <text evidence="5">Protein modification; protein glycosylation.</text>
</comment>
<keyword evidence="8" id="KW-1185">Reference proteome</keyword>
<dbReference type="InterPro" id="IPR039698">
    <property type="entry name" value="Dfg10/SRD5A3"/>
</dbReference>
<dbReference type="Pfam" id="PF02544">
    <property type="entry name" value="Steroid_dh"/>
    <property type="match status" value="1"/>
</dbReference>
<feature type="transmembrane region" description="Helical" evidence="5">
    <location>
        <begin position="118"/>
        <end position="138"/>
    </location>
</feature>
<dbReference type="Proteomes" id="UP000298138">
    <property type="component" value="Unassembled WGS sequence"/>
</dbReference>
<dbReference type="GO" id="GO:0160198">
    <property type="term" value="F:polyprenal reductase activity"/>
    <property type="evidence" value="ECO:0007669"/>
    <property type="project" value="UniProtKB-EC"/>
</dbReference>
<dbReference type="STRING" id="341454.A0A4S2MPZ6"/>
<comment type="catalytic activity">
    <reaction evidence="5">
        <text>a di-trans,poly-cis-dolichal + NADP(+) = a di-trans,poly-cis-polyprenal + NADPH + H(+)</text>
        <dbReference type="Rhea" id="RHEA:80727"/>
        <dbReference type="Rhea" id="RHEA-COMP:19536"/>
        <dbReference type="Rhea" id="RHEA-COMP:19537"/>
        <dbReference type="ChEBI" id="CHEBI:15378"/>
        <dbReference type="ChEBI" id="CHEBI:57783"/>
        <dbReference type="ChEBI" id="CHEBI:58349"/>
        <dbReference type="ChEBI" id="CHEBI:231623"/>
        <dbReference type="ChEBI" id="CHEBI:231637"/>
        <dbReference type="EC" id="1.3.1.94"/>
    </reaction>
    <physiologicalReaction direction="right-to-left" evidence="5">
        <dbReference type="Rhea" id="RHEA:80729"/>
    </physiologicalReaction>
</comment>
<accession>A0A4S2MPZ6</accession>
<keyword evidence="2 5" id="KW-0812">Transmembrane</keyword>
<comment type="subcellular location">
    <subcellularLocation>
        <location evidence="1">Endomembrane system</location>
        <topology evidence="1">Multi-pass membrane protein</topology>
    </subcellularLocation>
    <subcellularLocation>
        <location evidence="5">Endoplasmic reticulum membrane</location>
    </subcellularLocation>
</comment>
<feature type="transmembrane region" description="Helical" evidence="5">
    <location>
        <begin position="12"/>
        <end position="31"/>
    </location>
</feature>
<evidence type="ECO:0000259" key="6">
    <source>
        <dbReference type="Pfam" id="PF02544"/>
    </source>
</evidence>
<evidence type="ECO:0000313" key="8">
    <source>
        <dbReference type="Proteomes" id="UP000298138"/>
    </source>
</evidence>
<dbReference type="EC" id="1.3.1.94" evidence="5"/>
<evidence type="ECO:0000256" key="4">
    <source>
        <dbReference type="ARBA" id="ARBA00023136"/>
    </source>
</evidence>
<dbReference type="GO" id="GO:0102389">
    <property type="term" value="F:polyprenol reductase activity"/>
    <property type="evidence" value="ECO:0007669"/>
    <property type="project" value="UniProtKB-UniRule"/>
</dbReference>
<dbReference type="GO" id="GO:0006488">
    <property type="term" value="P:dolichol-linked oligosaccharide biosynthetic process"/>
    <property type="evidence" value="ECO:0007669"/>
    <property type="project" value="UniProtKB-UniRule"/>
</dbReference>
<feature type="domain" description="3-oxo-5-alpha-steroid 4-dehydrogenase C-terminal" evidence="6">
    <location>
        <begin position="198"/>
        <end position="296"/>
    </location>
</feature>
<dbReference type="GO" id="GO:0003865">
    <property type="term" value="F:3-oxo-5-alpha-steroid 4-dehydrogenase activity"/>
    <property type="evidence" value="ECO:0007669"/>
    <property type="project" value="TreeGrafter"/>
</dbReference>
<dbReference type="EMBL" id="ML220134">
    <property type="protein sequence ID" value="TGZ79155.1"/>
    <property type="molecule type" value="Genomic_DNA"/>
</dbReference>
<organism evidence="7 8">
    <name type="scientific">Ascodesmis nigricans</name>
    <dbReference type="NCBI Taxonomy" id="341454"/>
    <lineage>
        <taxon>Eukaryota</taxon>
        <taxon>Fungi</taxon>
        <taxon>Dikarya</taxon>
        <taxon>Ascomycota</taxon>
        <taxon>Pezizomycotina</taxon>
        <taxon>Pezizomycetes</taxon>
        <taxon>Pezizales</taxon>
        <taxon>Ascodesmidaceae</taxon>
        <taxon>Ascodesmis</taxon>
    </lineage>
</organism>
<feature type="transmembrane region" description="Helical" evidence="5">
    <location>
        <begin position="261"/>
        <end position="280"/>
    </location>
</feature>
<feature type="transmembrane region" description="Helical" evidence="5">
    <location>
        <begin position="150"/>
        <end position="172"/>
    </location>
</feature>
<reference evidence="7 8" key="1">
    <citation type="submission" date="2019-04" db="EMBL/GenBank/DDBJ databases">
        <title>Comparative genomics and transcriptomics to analyze fruiting body development in filamentous ascomycetes.</title>
        <authorList>
            <consortium name="DOE Joint Genome Institute"/>
            <person name="Lutkenhaus R."/>
            <person name="Traeger S."/>
            <person name="Breuer J."/>
            <person name="Kuo A."/>
            <person name="Lipzen A."/>
            <person name="Pangilinan J."/>
            <person name="Dilworth D."/>
            <person name="Sandor L."/>
            <person name="Poggeler S."/>
            <person name="Barry K."/>
            <person name="Grigoriev I.V."/>
            <person name="Nowrousian M."/>
        </authorList>
    </citation>
    <scope>NUCLEOTIDE SEQUENCE [LARGE SCALE GENOMIC DNA]</scope>
    <source>
        <strain evidence="7 8">CBS 389.68</strain>
    </source>
</reference>
<dbReference type="PROSITE" id="PS50244">
    <property type="entry name" value="S5A_REDUCTASE"/>
    <property type="match status" value="1"/>
</dbReference>
<keyword evidence="4 5" id="KW-0472">Membrane</keyword>
<feature type="transmembrane region" description="Helical" evidence="5">
    <location>
        <begin position="82"/>
        <end position="98"/>
    </location>
</feature>
<comment type="function">
    <text evidence="5">Plays a key role in early steps of protein N-linked glycosylation by being involved in the conversion of polyprenol into dolichol. Acts as a polyprenal reductase that mediates the reduction of polyprenal into dolichal in a NADP-dependent mechanism. Dolichols are required for the synthesis of dolichol-linked monosaccharides and the oligosaccharide precursor used for N-glycosylation.</text>
</comment>
<evidence type="ECO:0000256" key="1">
    <source>
        <dbReference type="ARBA" id="ARBA00004127"/>
    </source>
</evidence>
<keyword evidence="5" id="KW-0521">NADP</keyword>
<protein>
    <recommendedName>
        <fullName evidence="5">Polyprenal reductase</fullName>
        <ecNumber evidence="5">1.3.1.94</ecNumber>
    </recommendedName>
</protein>
<gene>
    <name evidence="7" type="ORF">EX30DRAFT_397306</name>
</gene>
<dbReference type="InterPro" id="IPR001104">
    <property type="entry name" value="3-oxo-5_a-steroid_4-DH_C"/>
</dbReference>
<keyword evidence="3 5" id="KW-1133">Transmembrane helix</keyword>
<dbReference type="GO" id="GO:0005789">
    <property type="term" value="C:endoplasmic reticulum membrane"/>
    <property type="evidence" value="ECO:0007669"/>
    <property type="project" value="UniProtKB-SubCell"/>
</dbReference>
<sequence>MNLPDNLPDAPQLLQLAFTFAAASVILINAIPPFQRRFIPYGKVATPAGDASSSPPPSTNPISKLLDLLATFTVPHSYFEHFYIAGILSSLFWAWQIFTHGPVYQFLAARCPTGNGMSIHQVALVWLCFLAQLIRRFYECRFIQKKGTSRMWITHYLLGIAFYVLMSTAIWIEGTDAISSYTFTPLSVAALLRDPSLKTCIGFIPFVLASGLQHDAHAYLASLKKYSLPEHPMFYKLVCPHYLAEVIIYASLMVLAAPKGVWLNLTIWSGMVFVVCNLGVSSSHTRAWYEKKFGRDAVARKWNMVVGIY</sequence>
<evidence type="ECO:0000256" key="3">
    <source>
        <dbReference type="ARBA" id="ARBA00022989"/>
    </source>
</evidence>
<proteinExistence type="inferred from homology"/>
<dbReference type="InParanoid" id="A0A4S2MPZ6"/>
<dbReference type="GO" id="GO:0016095">
    <property type="term" value="P:polyprenol catabolic process"/>
    <property type="evidence" value="ECO:0007669"/>
    <property type="project" value="UniProtKB-UniRule"/>
</dbReference>
<evidence type="ECO:0000313" key="7">
    <source>
        <dbReference type="EMBL" id="TGZ79155.1"/>
    </source>
</evidence>
<name>A0A4S2MPZ6_9PEZI</name>
<dbReference type="PANTHER" id="PTHR14624">
    <property type="entry name" value="DFG10 PROTEIN"/>
    <property type="match status" value="1"/>
</dbReference>
<dbReference type="UniPathway" id="UPA00378"/>
<comment type="similarity">
    <text evidence="5">Belongs to the steroid 5-alpha reductase family. Polyprenal reductase subfamily.</text>
</comment>